<feature type="domain" description="GntR C-terminal" evidence="4">
    <location>
        <begin position="80"/>
        <end position="207"/>
    </location>
</feature>
<dbReference type="GO" id="GO:0003677">
    <property type="term" value="F:DNA binding"/>
    <property type="evidence" value="ECO:0007669"/>
    <property type="project" value="UniProtKB-KW"/>
</dbReference>
<accession>A0A8K0VAH7</accession>
<comment type="caution">
    <text evidence="5">The sequence shown here is derived from an EMBL/GenBank/DDBJ whole genome shotgun (WGS) entry which is preliminary data.</text>
</comment>
<evidence type="ECO:0000313" key="6">
    <source>
        <dbReference type="Proteomes" id="UP000648908"/>
    </source>
</evidence>
<name>A0A8K0VAH7_9RHOB</name>
<dbReference type="InterPro" id="IPR036388">
    <property type="entry name" value="WH-like_DNA-bd_sf"/>
</dbReference>
<dbReference type="EMBL" id="JAESVN010000006">
    <property type="protein sequence ID" value="MBL4918487.1"/>
    <property type="molecule type" value="Genomic_DNA"/>
</dbReference>
<dbReference type="Proteomes" id="UP000648908">
    <property type="component" value="Unassembled WGS sequence"/>
</dbReference>
<dbReference type="AlphaFoldDB" id="A0A8K0VAH7"/>
<dbReference type="Gene3D" id="1.20.120.530">
    <property type="entry name" value="GntR ligand-binding domain-like"/>
    <property type="match status" value="1"/>
</dbReference>
<keyword evidence="3" id="KW-0804">Transcription</keyword>
<dbReference type="RefSeq" id="WP_202689466.1">
    <property type="nucleotide sequence ID" value="NZ_JAESVN010000006.1"/>
</dbReference>
<dbReference type="SUPFAM" id="SSF46785">
    <property type="entry name" value="Winged helix' DNA-binding domain"/>
    <property type="match status" value="1"/>
</dbReference>
<evidence type="ECO:0000313" key="5">
    <source>
        <dbReference type="EMBL" id="MBL4918487.1"/>
    </source>
</evidence>
<dbReference type="PANTHER" id="PTHR43537:SF24">
    <property type="entry name" value="GLUCONATE OPERON TRANSCRIPTIONAL REPRESSOR"/>
    <property type="match status" value="1"/>
</dbReference>
<organism evidence="5 6">
    <name type="scientific">Szabonella alba</name>
    <dbReference type="NCBI Taxonomy" id="2804194"/>
    <lineage>
        <taxon>Bacteria</taxon>
        <taxon>Pseudomonadati</taxon>
        <taxon>Pseudomonadota</taxon>
        <taxon>Alphaproteobacteria</taxon>
        <taxon>Rhodobacterales</taxon>
        <taxon>Paracoccaceae</taxon>
        <taxon>Szabonella</taxon>
    </lineage>
</organism>
<keyword evidence="1" id="KW-0805">Transcription regulation</keyword>
<dbReference type="Pfam" id="PF07729">
    <property type="entry name" value="FCD"/>
    <property type="match status" value="1"/>
</dbReference>
<sequence>MKQPPDLQSEQAFQALLVALRDGRLRSSEFHTVPALVEVLGFPLAPTREAVKRAEDQSLVTILPKRGVLIMEAGPDTTRACMDMRATLETEGVRRLLLAGRPDLADLRATHEALLHEARTDPGADLSRRALATDLSLHDFMARGLDNIFLRQAYEANRSRITVIQNVRAFLPDRVIPAMEEHLAIIDAIETGSAETAATEIRRHLRLTLRWWGVAIPG</sequence>
<evidence type="ECO:0000256" key="3">
    <source>
        <dbReference type="ARBA" id="ARBA00023163"/>
    </source>
</evidence>
<gene>
    <name evidence="5" type="ORF">JL811_14780</name>
</gene>
<proteinExistence type="predicted"/>
<dbReference type="Gene3D" id="1.10.10.10">
    <property type="entry name" value="Winged helix-like DNA-binding domain superfamily/Winged helix DNA-binding domain"/>
    <property type="match status" value="1"/>
</dbReference>
<protein>
    <submittedName>
        <fullName evidence="5">GntR family transcriptional regulator</fullName>
    </submittedName>
</protein>
<reference evidence="5" key="1">
    <citation type="submission" date="2021-01" db="EMBL/GenBank/DDBJ databases">
        <title>Tabrizicola alba sp. nov. a motile alkaliphilic bacterium isolated from a soda lake.</title>
        <authorList>
            <person name="Szuroczki S."/>
            <person name="Abbaszade G."/>
            <person name="Schumann P."/>
            <person name="Toth E."/>
        </authorList>
    </citation>
    <scope>NUCLEOTIDE SEQUENCE</scope>
    <source>
        <strain evidence="5">DMG-N-6</strain>
    </source>
</reference>
<dbReference type="SUPFAM" id="SSF48008">
    <property type="entry name" value="GntR ligand-binding domain-like"/>
    <property type="match status" value="1"/>
</dbReference>
<dbReference type="PANTHER" id="PTHR43537">
    <property type="entry name" value="TRANSCRIPTIONAL REGULATOR, GNTR FAMILY"/>
    <property type="match status" value="1"/>
</dbReference>
<dbReference type="SMART" id="SM00895">
    <property type="entry name" value="FCD"/>
    <property type="match status" value="1"/>
</dbReference>
<evidence type="ECO:0000259" key="4">
    <source>
        <dbReference type="SMART" id="SM00895"/>
    </source>
</evidence>
<keyword evidence="2" id="KW-0238">DNA-binding</keyword>
<evidence type="ECO:0000256" key="2">
    <source>
        <dbReference type="ARBA" id="ARBA00023125"/>
    </source>
</evidence>
<dbReference type="InterPro" id="IPR008920">
    <property type="entry name" value="TF_FadR/GntR_C"/>
</dbReference>
<dbReference type="InterPro" id="IPR011711">
    <property type="entry name" value="GntR_C"/>
</dbReference>
<evidence type="ECO:0000256" key="1">
    <source>
        <dbReference type="ARBA" id="ARBA00023015"/>
    </source>
</evidence>
<keyword evidence="6" id="KW-1185">Reference proteome</keyword>
<dbReference type="InterPro" id="IPR036390">
    <property type="entry name" value="WH_DNA-bd_sf"/>
</dbReference>